<evidence type="ECO:0000313" key="3">
    <source>
        <dbReference type="EMBL" id="AMY10320.1"/>
    </source>
</evidence>
<organism evidence="3 4">
    <name type="scientific">Luteitalea pratensis</name>
    <dbReference type="NCBI Taxonomy" id="1855912"/>
    <lineage>
        <taxon>Bacteria</taxon>
        <taxon>Pseudomonadati</taxon>
        <taxon>Acidobacteriota</taxon>
        <taxon>Vicinamibacteria</taxon>
        <taxon>Vicinamibacterales</taxon>
        <taxon>Vicinamibacteraceae</taxon>
        <taxon>Luteitalea</taxon>
    </lineage>
</organism>
<dbReference type="KEGG" id="abac:LuPra_03550"/>
<dbReference type="AlphaFoldDB" id="A0A143PQC2"/>
<dbReference type="SUPFAM" id="SSF51556">
    <property type="entry name" value="Metallo-dependent hydrolases"/>
    <property type="match status" value="1"/>
</dbReference>
<dbReference type="InterPro" id="IPR032465">
    <property type="entry name" value="ACMSD"/>
</dbReference>
<dbReference type="GO" id="GO:0016831">
    <property type="term" value="F:carboxy-lyase activity"/>
    <property type="evidence" value="ECO:0007669"/>
    <property type="project" value="InterPro"/>
</dbReference>
<dbReference type="RefSeq" id="WP_110171969.1">
    <property type="nucleotide sequence ID" value="NZ_CP015136.1"/>
</dbReference>
<keyword evidence="3" id="KW-0378">Hydrolase</keyword>
<dbReference type="InterPro" id="IPR032466">
    <property type="entry name" value="Metal_Hydrolase"/>
</dbReference>
<keyword evidence="4" id="KW-1185">Reference proteome</keyword>
<dbReference type="GO" id="GO:0016787">
    <property type="term" value="F:hydrolase activity"/>
    <property type="evidence" value="ECO:0007669"/>
    <property type="project" value="UniProtKB-KW"/>
</dbReference>
<sequence length="319" mass="34360">MTTLPPLGFGVTGTLPLRLNDAHCHFFSSRFFDVLGRQKGLPGDSPGLEITRLVGWDHPGSPEALADRWAEALTEGGVGRALLIGSVPGEEEQVARAVTRHPDRFVGAFMLDPTQEGSLTRVAWALNQPGMRVVCLFPAMHGYTPSDPRVLGLAEQVAGSGAALFVHCGVLTVGIRKKLGLPSAFEARHGNPLELQGLALRHPSLPIIVPHFGAGFFRELLMVADTCPNVVVDTSSSNAWTKYSPGLTLRHVFSQALAVLGPERLLFGTDSSFFPRGWHAAIRDAQLGILDELAVPLVDQQAICAGNFDRLFPRPTSRP</sequence>
<gene>
    <name evidence="3" type="ORF">LuPra_03550</name>
</gene>
<dbReference type="PANTHER" id="PTHR21240">
    <property type="entry name" value="2-AMINO-3-CARBOXYLMUCONATE-6-SEMIALDEHYDE DECARBOXYLASE"/>
    <property type="match status" value="1"/>
</dbReference>
<protein>
    <submittedName>
        <fullName evidence="3">Putative metal-dependent hydrolase of the TIM-barrel fold protein</fullName>
    </submittedName>
</protein>
<dbReference type="GO" id="GO:0005737">
    <property type="term" value="C:cytoplasm"/>
    <property type="evidence" value="ECO:0007669"/>
    <property type="project" value="TreeGrafter"/>
</dbReference>
<proteinExistence type="predicted"/>
<dbReference type="EMBL" id="CP015136">
    <property type="protein sequence ID" value="AMY10320.1"/>
    <property type="molecule type" value="Genomic_DNA"/>
</dbReference>
<dbReference type="Proteomes" id="UP000076079">
    <property type="component" value="Chromosome"/>
</dbReference>
<dbReference type="Gene3D" id="3.20.20.140">
    <property type="entry name" value="Metal-dependent hydrolases"/>
    <property type="match status" value="1"/>
</dbReference>
<keyword evidence="1" id="KW-0456">Lyase</keyword>
<evidence type="ECO:0000313" key="4">
    <source>
        <dbReference type="Proteomes" id="UP000076079"/>
    </source>
</evidence>
<name>A0A143PQC2_LUTPR</name>
<evidence type="ECO:0000259" key="2">
    <source>
        <dbReference type="Pfam" id="PF04909"/>
    </source>
</evidence>
<reference evidence="3 4" key="1">
    <citation type="journal article" date="2016" name="Genome Announc.">
        <title>First Complete Genome Sequence of a Subdivision 6 Acidobacterium Strain.</title>
        <authorList>
            <person name="Huang S."/>
            <person name="Vieira S."/>
            <person name="Bunk B."/>
            <person name="Riedel T."/>
            <person name="Sproer C."/>
            <person name="Overmann J."/>
        </authorList>
    </citation>
    <scope>NUCLEOTIDE SEQUENCE [LARGE SCALE GENOMIC DNA]</scope>
    <source>
        <strain evidence="4">DSM 100886 HEG_-6_39</strain>
    </source>
</reference>
<reference evidence="4" key="2">
    <citation type="submission" date="2016-04" db="EMBL/GenBank/DDBJ databases">
        <title>First Complete Genome Sequence of a Subdivision 6 Acidobacterium.</title>
        <authorList>
            <person name="Huang S."/>
            <person name="Vieira S."/>
            <person name="Bunk B."/>
            <person name="Riedel T."/>
            <person name="Sproeer C."/>
            <person name="Overmann J."/>
        </authorList>
    </citation>
    <scope>NUCLEOTIDE SEQUENCE [LARGE SCALE GENOMIC DNA]</scope>
    <source>
        <strain evidence="4">DSM 100886 HEG_-6_39</strain>
    </source>
</reference>
<dbReference type="PANTHER" id="PTHR21240:SF28">
    <property type="entry name" value="ISO-OROTATE DECARBOXYLASE (EUROFUNG)"/>
    <property type="match status" value="1"/>
</dbReference>
<dbReference type="GO" id="GO:0019748">
    <property type="term" value="P:secondary metabolic process"/>
    <property type="evidence" value="ECO:0007669"/>
    <property type="project" value="TreeGrafter"/>
</dbReference>
<dbReference type="OrthoDB" id="9771932at2"/>
<evidence type="ECO:0000256" key="1">
    <source>
        <dbReference type="ARBA" id="ARBA00023239"/>
    </source>
</evidence>
<dbReference type="Pfam" id="PF04909">
    <property type="entry name" value="Amidohydro_2"/>
    <property type="match status" value="1"/>
</dbReference>
<dbReference type="InterPro" id="IPR006680">
    <property type="entry name" value="Amidohydro-rel"/>
</dbReference>
<feature type="domain" description="Amidohydrolase-related" evidence="2">
    <location>
        <begin position="21"/>
        <end position="313"/>
    </location>
</feature>
<accession>A0A143PQC2</accession>
<dbReference type="STRING" id="1855912.LuPra_03550"/>